<dbReference type="Pfam" id="PF09736">
    <property type="entry name" value="Bud13"/>
    <property type="match status" value="1"/>
</dbReference>
<dbReference type="InterPro" id="IPR051112">
    <property type="entry name" value="CWC26_splicing_factor"/>
</dbReference>
<dbReference type="GO" id="GO:0003723">
    <property type="term" value="F:RNA binding"/>
    <property type="evidence" value="ECO:0007669"/>
    <property type="project" value="TreeGrafter"/>
</dbReference>
<evidence type="ECO:0000313" key="3">
    <source>
        <dbReference type="EMBL" id="WFD37755.1"/>
    </source>
</evidence>
<proteinExistence type="inferred from homology"/>
<keyword evidence="4" id="KW-1185">Reference proteome</keyword>
<dbReference type="InterPro" id="IPR018609">
    <property type="entry name" value="Bud13"/>
</dbReference>
<dbReference type="Proteomes" id="UP001217754">
    <property type="component" value="Chromosome 1"/>
</dbReference>
<name>A0AAF0J946_9BASI</name>
<accession>A0AAF0J946</accession>
<feature type="region of interest" description="Disordered" evidence="2">
    <location>
        <begin position="189"/>
        <end position="279"/>
    </location>
</feature>
<dbReference type="GeneID" id="85224351"/>
<dbReference type="RefSeq" id="XP_060120652.1">
    <property type="nucleotide sequence ID" value="XM_060264669.1"/>
</dbReference>
<dbReference type="EMBL" id="CP119958">
    <property type="protein sequence ID" value="WFD37755.1"/>
    <property type="molecule type" value="Genomic_DNA"/>
</dbReference>
<dbReference type="GO" id="GO:0000398">
    <property type="term" value="P:mRNA splicing, via spliceosome"/>
    <property type="evidence" value="ECO:0007669"/>
    <property type="project" value="TreeGrafter"/>
</dbReference>
<gene>
    <name evidence="3" type="primary">CWC26</name>
    <name evidence="3" type="ORF">MJAP1_000702</name>
</gene>
<dbReference type="GO" id="GO:0005684">
    <property type="term" value="C:U2-type spliceosomal complex"/>
    <property type="evidence" value="ECO:0007669"/>
    <property type="project" value="TreeGrafter"/>
</dbReference>
<feature type="compositionally biased region" description="Basic and acidic residues" evidence="2">
    <location>
        <begin position="203"/>
        <end position="243"/>
    </location>
</feature>
<dbReference type="AlphaFoldDB" id="A0AAF0J946"/>
<evidence type="ECO:0000256" key="2">
    <source>
        <dbReference type="SAM" id="MobiDB-lite"/>
    </source>
</evidence>
<organism evidence="3 4">
    <name type="scientific">Malassezia japonica</name>
    <dbReference type="NCBI Taxonomy" id="223818"/>
    <lineage>
        <taxon>Eukaryota</taxon>
        <taxon>Fungi</taxon>
        <taxon>Dikarya</taxon>
        <taxon>Basidiomycota</taxon>
        <taxon>Ustilaginomycotina</taxon>
        <taxon>Malasseziomycetes</taxon>
        <taxon>Malasseziales</taxon>
        <taxon>Malasseziaceae</taxon>
        <taxon>Malassezia</taxon>
    </lineage>
</organism>
<comment type="similarity">
    <text evidence="1">Belongs to the CWC26 family.</text>
</comment>
<dbReference type="PANTHER" id="PTHR31809:SF0">
    <property type="entry name" value="BUD13 HOMOLOG"/>
    <property type="match status" value="1"/>
</dbReference>
<dbReference type="PANTHER" id="PTHR31809">
    <property type="entry name" value="BUD13 HOMOLOG"/>
    <property type="match status" value="1"/>
</dbReference>
<sequence length="315" mass="35575">MPDRSLELYLAQHYYSGPKSEAILNKYGDDGRKKKKKKKHTEGGDALTIKDDSSVWFGEEQEGDEDVAPEAVEVKEAPAPVATTKSQGWKNVREGEAVLPPTEAPPSAPREEQDTPAPPPIKAGLMSGAQLRAQREAREAAERAEREREAAEAAEAPPQETVYRDASGRKIDVEEEEARIREEHLRAEAKKKEREQWNQGLVQRREREAQRSELEAVQKEGVARHANDARMNDVLKERTRWDDPAAAFLTRRSGPRVTRPQYTGPPPPPNRFGIKPGYRWDGVDRGNGFESKLFLKINSSQRLQSEFQAWSSEDM</sequence>
<reference evidence="3" key="1">
    <citation type="submission" date="2023-03" db="EMBL/GenBank/DDBJ databases">
        <title>Mating type loci evolution in Malassezia.</title>
        <authorList>
            <person name="Coelho M.A."/>
        </authorList>
    </citation>
    <scope>NUCLEOTIDE SEQUENCE</scope>
    <source>
        <strain evidence="3">CBS 9431</strain>
    </source>
</reference>
<feature type="region of interest" description="Disordered" evidence="2">
    <location>
        <begin position="20"/>
        <end position="170"/>
    </location>
</feature>
<dbReference type="GO" id="GO:0070274">
    <property type="term" value="C:RES complex"/>
    <property type="evidence" value="ECO:0007669"/>
    <property type="project" value="TreeGrafter"/>
</dbReference>
<evidence type="ECO:0000313" key="4">
    <source>
        <dbReference type="Proteomes" id="UP001217754"/>
    </source>
</evidence>
<feature type="compositionally biased region" description="Basic and acidic residues" evidence="2">
    <location>
        <begin position="133"/>
        <end position="151"/>
    </location>
</feature>
<evidence type="ECO:0000256" key="1">
    <source>
        <dbReference type="ARBA" id="ARBA00011069"/>
    </source>
</evidence>
<feature type="compositionally biased region" description="Acidic residues" evidence="2">
    <location>
        <begin position="59"/>
        <end position="68"/>
    </location>
</feature>
<protein>
    <submittedName>
        <fullName evidence="3">Pre-mRNA-splicing factor cwc26</fullName>
    </submittedName>
</protein>